<sequence length="716" mass="82263">MDQLADELLEELSTEDPLQVALTKDSSEGYVSSETDEYKKLLDTFRPVPNILSIEDWTGQFAKSWHKEQAQGDWSELKAPKVDLKPLPEGLRYAFLGENSTYPVIVNSDLEPEQLSALLVELRKYRKAIGYTLDDIKGISPDLCIHRIHLEDENVRKIGKPPFYCFLDGYSGFFQIPIHPNDQEKTTFTCPYGTFAYRRMPFGLCNAPATFQRCMTSIFSDLIEEMVEVFMDDFSVYGASFSSCLSNLCRVLQRCEETNLVLNWEKCHFMVREGIVLGHKISEKGIELDRAKVDVMLQLPVPKTVKDIRSFLGHAGFYRRFIKDFSKIARPLTRLLCKETDFEFDEECHKSWTLLKDALVSAPIVQAPNWDHPFEIMCDASDYAVGAVLGQKIDKKLNVIYYASKTMDDAQCKYATTEKELLAIVFAFEKVSKLYSWIQGSRNGVADHLSRMRVEDMIPINDSMPEEQLMAIMILKESFDEKARLEEVKALRDENLPWHYYWDEPYLYKRGPDSIYRRCIAEEDVQGVLEHCHGSAYGGHFATFKTATKVLQSGLWWPTLFKDAADYIAKCDPCQRKGGITKRDEMPLNPILELRFLITIIFPRFGIPRVVISDGGSHFINKVFEKLMRSHGVKHKVATPYHPQTSGQVEVSNRQIKAILEKTVSFTRKDWAARLDEALWAYRQPTKPPLEGLLSICCMGRTATYLWRSNIRLYGQ</sequence>
<dbReference type="Proteomes" id="UP000467841">
    <property type="component" value="Unassembled WGS sequence"/>
</dbReference>
<accession>A0A6D2K9S2</accession>
<dbReference type="FunFam" id="3.30.70.270:FF:000020">
    <property type="entry name" value="Transposon Tf2-6 polyprotein-like Protein"/>
    <property type="match status" value="1"/>
</dbReference>
<dbReference type="InterPro" id="IPR000477">
    <property type="entry name" value="RT_dom"/>
</dbReference>
<dbReference type="CDD" id="cd01647">
    <property type="entry name" value="RT_LTR"/>
    <property type="match status" value="1"/>
</dbReference>
<dbReference type="Gene3D" id="3.30.70.270">
    <property type="match status" value="2"/>
</dbReference>
<reference evidence="3" key="1">
    <citation type="submission" date="2020-01" db="EMBL/GenBank/DDBJ databases">
        <authorList>
            <person name="Mishra B."/>
        </authorList>
    </citation>
    <scope>NUCLEOTIDE SEQUENCE [LARGE SCALE GENOMIC DNA]</scope>
</reference>
<feature type="domain" description="Integrase catalytic" evidence="2">
    <location>
        <begin position="597"/>
        <end position="703"/>
    </location>
</feature>
<evidence type="ECO:0000313" key="4">
    <source>
        <dbReference type="Proteomes" id="UP000467841"/>
    </source>
</evidence>
<dbReference type="InterPro" id="IPR043128">
    <property type="entry name" value="Rev_trsase/Diguanyl_cyclase"/>
</dbReference>
<dbReference type="GO" id="GO:0003676">
    <property type="term" value="F:nucleic acid binding"/>
    <property type="evidence" value="ECO:0007669"/>
    <property type="project" value="InterPro"/>
</dbReference>
<gene>
    <name evidence="3" type="ORF">MERR_LOCUS38310</name>
</gene>
<evidence type="ECO:0000313" key="3">
    <source>
        <dbReference type="EMBL" id="CAA7051075.1"/>
    </source>
</evidence>
<dbReference type="SUPFAM" id="SSF56672">
    <property type="entry name" value="DNA/RNA polymerases"/>
    <property type="match status" value="1"/>
</dbReference>
<dbReference type="InterPro" id="IPR036397">
    <property type="entry name" value="RNaseH_sf"/>
</dbReference>
<evidence type="ECO:0000256" key="1">
    <source>
        <dbReference type="ARBA" id="ARBA00023268"/>
    </source>
</evidence>
<protein>
    <recommendedName>
        <fullName evidence="2">Integrase catalytic domain-containing protein</fullName>
    </recommendedName>
</protein>
<dbReference type="GO" id="GO:0015074">
    <property type="term" value="P:DNA integration"/>
    <property type="evidence" value="ECO:0007669"/>
    <property type="project" value="InterPro"/>
</dbReference>
<dbReference type="InterPro" id="IPR041577">
    <property type="entry name" value="RT_RNaseH_2"/>
</dbReference>
<dbReference type="Pfam" id="PF17919">
    <property type="entry name" value="RT_RNaseH_2"/>
    <property type="match status" value="1"/>
</dbReference>
<dbReference type="GO" id="GO:0003824">
    <property type="term" value="F:catalytic activity"/>
    <property type="evidence" value="ECO:0007669"/>
    <property type="project" value="UniProtKB-KW"/>
</dbReference>
<dbReference type="InterPro" id="IPR050951">
    <property type="entry name" value="Retrovirus_Pol_polyprotein"/>
</dbReference>
<dbReference type="SUPFAM" id="SSF53098">
    <property type="entry name" value="Ribonuclease H-like"/>
    <property type="match status" value="1"/>
</dbReference>
<dbReference type="Pfam" id="PF17921">
    <property type="entry name" value="Integrase_H2C2"/>
    <property type="match status" value="1"/>
</dbReference>
<dbReference type="InterPro" id="IPR001584">
    <property type="entry name" value="Integrase_cat-core"/>
</dbReference>
<keyword evidence="4" id="KW-1185">Reference proteome</keyword>
<dbReference type="OrthoDB" id="1752182at2759"/>
<organism evidence="3 4">
    <name type="scientific">Microthlaspi erraticum</name>
    <dbReference type="NCBI Taxonomy" id="1685480"/>
    <lineage>
        <taxon>Eukaryota</taxon>
        <taxon>Viridiplantae</taxon>
        <taxon>Streptophyta</taxon>
        <taxon>Embryophyta</taxon>
        <taxon>Tracheophyta</taxon>
        <taxon>Spermatophyta</taxon>
        <taxon>Magnoliopsida</taxon>
        <taxon>eudicotyledons</taxon>
        <taxon>Gunneridae</taxon>
        <taxon>Pentapetalae</taxon>
        <taxon>rosids</taxon>
        <taxon>malvids</taxon>
        <taxon>Brassicales</taxon>
        <taxon>Brassicaceae</taxon>
        <taxon>Coluteocarpeae</taxon>
        <taxon>Microthlaspi</taxon>
    </lineage>
</organism>
<keyword evidence="1" id="KW-0511">Multifunctional enzyme</keyword>
<comment type="caution">
    <text evidence="3">The sequence shown here is derived from an EMBL/GenBank/DDBJ whole genome shotgun (WGS) entry which is preliminary data.</text>
</comment>
<dbReference type="Gene3D" id="3.10.10.10">
    <property type="entry name" value="HIV Type 1 Reverse Transcriptase, subunit A, domain 1"/>
    <property type="match status" value="1"/>
</dbReference>
<dbReference type="Pfam" id="PF00078">
    <property type="entry name" value="RVT_1"/>
    <property type="match status" value="1"/>
</dbReference>
<dbReference type="PANTHER" id="PTHR37984">
    <property type="entry name" value="PROTEIN CBG26694"/>
    <property type="match status" value="1"/>
</dbReference>
<dbReference type="InterPro" id="IPR043502">
    <property type="entry name" value="DNA/RNA_pol_sf"/>
</dbReference>
<dbReference type="AlphaFoldDB" id="A0A6D2K9S2"/>
<dbReference type="PANTHER" id="PTHR37984:SF5">
    <property type="entry name" value="PROTEIN NYNRIN-LIKE"/>
    <property type="match status" value="1"/>
</dbReference>
<dbReference type="Gene3D" id="1.10.340.70">
    <property type="match status" value="1"/>
</dbReference>
<dbReference type="EMBL" id="CACVBM020001463">
    <property type="protein sequence ID" value="CAA7051075.1"/>
    <property type="molecule type" value="Genomic_DNA"/>
</dbReference>
<proteinExistence type="predicted"/>
<dbReference type="InterPro" id="IPR012337">
    <property type="entry name" value="RNaseH-like_sf"/>
</dbReference>
<evidence type="ECO:0000259" key="2">
    <source>
        <dbReference type="PROSITE" id="PS50994"/>
    </source>
</evidence>
<name>A0A6D2K9S2_9BRAS</name>
<dbReference type="InterPro" id="IPR041588">
    <property type="entry name" value="Integrase_H2C2"/>
</dbReference>
<dbReference type="Gene3D" id="3.30.420.10">
    <property type="entry name" value="Ribonuclease H-like superfamily/Ribonuclease H"/>
    <property type="match status" value="1"/>
</dbReference>
<dbReference type="PROSITE" id="PS50994">
    <property type="entry name" value="INTEGRASE"/>
    <property type="match status" value="1"/>
</dbReference>